<evidence type="ECO:0000313" key="3">
    <source>
        <dbReference type="Proteomes" id="UP000197050"/>
    </source>
</evidence>
<dbReference type="KEGG" id="bvc:CEP68_06355"/>
<proteinExistence type="predicted"/>
<dbReference type="RefSeq" id="WP_088582473.1">
    <property type="nucleotide sequence ID" value="NZ_CP022048.2"/>
</dbReference>
<dbReference type="SUPFAM" id="SSF55166">
    <property type="entry name" value="Hedgehog/DD-peptidase"/>
    <property type="match status" value="1"/>
</dbReference>
<dbReference type="EMBL" id="CP022048">
    <property type="protein sequence ID" value="ASE39154.1"/>
    <property type="molecule type" value="Genomic_DNA"/>
</dbReference>
<dbReference type="Proteomes" id="UP000197050">
    <property type="component" value="Chromosome"/>
</dbReference>
<gene>
    <name evidence="2" type="ORF">CEP68_06355</name>
</gene>
<dbReference type="Pfam" id="PF13539">
    <property type="entry name" value="Peptidase_M15_4"/>
    <property type="match status" value="1"/>
</dbReference>
<dbReference type="InterPro" id="IPR009045">
    <property type="entry name" value="Zn_M74/Hedgehog-like"/>
</dbReference>
<dbReference type="GeneID" id="34015795"/>
<dbReference type="CDD" id="cd14845">
    <property type="entry name" value="L-Ala-D-Glu_peptidase_like"/>
    <property type="match status" value="1"/>
</dbReference>
<name>A0A1Z3U861_BREVE</name>
<dbReference type="Gene3D" id="3.30.1380.10">
    <property type="match status" value="1"/>
</dbReference>
<dbReference type="GO" id="GO:0008233">
    <property type="term" value="F:peptidase activity"/>
    <property type="evidence" value="ECO:0007669"/>
    <property type="project" value="InterPro"/>
</dbReference>
<protein>
    <submittedName>
        <fullName evidence="2">Endolysin</fullName>
    </submittedName>
</protein>
<evidence type="ECO:0000313" key="2">
    <source>
        <dbReference type="EMBL" id="ASE39154.1"/>
    </source>
</evidence>
<accession>A0A1Z3U861</accession>
<reference evidence="3" key="1">
    <citation type="submission" date="2017-06" db="EMBL/GenBank/DDBJ databases">
        <title>FDA dAtabase for Regulatory Grade micrObial Sequences (FDA-ARGOS): Supporting development and validation of Infectious Disease Dx tests.</title>
        <authorList>
            <person name="Minogue T."/>
            <person name="Wolcott M."/>
            <person name="Wasieloski L."/>
            <person name="Aguilar W."/>
            <person name="Moore D."/>
            <person name="Tallon L."/>
            <person name="Sadzewicz L."/>
            <person name="Sengamalay N."/>
            <person name="Ott S."/>
            <person name="Godinez A."/>
            <person name="Nagaraj S."/>
            <person name="Nadendla S."/>
            <person name="Geyer C."/>
            <person name="Sichtig H."/>
        </authorList>
    </citation>
    <scope>NUCLEOTIDE SEQUENCE [LARGE SCALE GENOMIC DNA]</scope>
    <source>
        <strain evidence="3">FDAARGOS_289</strain>
    </source>
</reference>
<dbReference type="InterPro" id="IPR039561">
    <property type="entry name" value="Peptidase_M15C"/>
</dbReference>
<dbReference type="AlphaFoldDB" id="A0A1Z3U861"/>
<feature type="domain" description="Peptidase M15C" evidence="1">
    <location>
        <begin position="95"/>
        <end position="152"/>
    </location>
</feature>
<sequence length="154" mass="17046">MAFRLSQRSLTALVGVHPDLVRVVKRAIEITDQDFLVVQGRRSKEEAWENWGKGRTLAQCRAAGVPDKYAKPGLAKVTFLKNPLSTNHLVKADGYGHAVDLSPFPVDYEGPVKFLKHDAIAKAMKAAAAELGVKIGWGGDWKTTKDRPHFELVR</sequence>
<evidence type="ECO:0000259" key="1">
    <source>
        <dbReference type="Pfam" id="PF13539"/>
    </source>
</evidence>
<organism evidence="2 3">
    <name type="scientific">Brevundimonas vesicularis</name>
    <name type="common">Pseudomonas vesicularis</name>
    <dbReference type="NCBI Taxonomy" id="41276"/>
    <lineage>
        <taxon>Bacteria</taxon>
        <taxon>Pseudomonadati</taxon>
        <taxon>Pseudomonadota</taxon>
        <taxon>Alphaproteobacteria</taxon>
        <taxon>Caulobacterales</taxon>
        <taxon>Caulobacteraceae</taxon>
        <taxon>Brevundimonas</taxon>
    </lineage>
</organism>